<evidence type="ECO:0000313" key="1">
    <source>
        <dbReference type="EMBL" id="MBB5691466.1"/>
    </source>
</evidence>
<gene>
    <name evidence="1" type="ORF">FHS88_003623</name>
</gene>
<dbReference type="EMBL" id="JACIJE010000012">
    <property type="protein sequence ID" value="MBB5691466.1"/>
    <property type="molecule type" value="Genomic_DNA"/>
</dbReference>
<dbReference type="Gene3D" id="3.30.70.2400">
    <property type="entry name" value="Uncharacterised protein PF13773, DUF4170"/>
    <property type="match status" value="1"/>
</dbReference>
<evidence type="ECO:0000313" key="2">
    <source>
        <dbReference type="Proteomes" id="UP000562254"/>
    </source>
</evidence>
<keyword evidence="2" id="KW-1185">Reference proteome</keyword>
<organism evidence="1 2">
    <name type="scientific">Neoroseomonas alkaliterrae</name>
    <dbReference type="NCBI Taxonomy" id="1452450"/>
    <lineage>
        <taxon>Bacteria</taxon>
        <taxon>Pseudomonadati</taxon>
        <taxon>Pseudomonadota</taxon>
        <taxon>Alphaproteobacteria</taxon>
        <taxon>Acetobacterales</taxon>
        <taxon>Acetobacteraceae</taxon>
        <taxon>Neoroseomonas</taxon>
    </lineage>
</organism>
<dbReference type="AlphaFoldDB" id="A0A840XUA3"/>
<name>A0A840XUA3_9PROT</name>
<accession>A0A840XUA3</accession>
<dbReference type="InterPro" id="IPR025226">
    <property type="entry name" value="DUF4170"/>
</dbReference>
<comment type="caution">
    <text evidence="1">The sequence shown here is derived from an EMBL/GenBank/DDBJ whole genome shotgun (WGS) entry which is preliminary data.</text>
</comment>
<evidence type="ECO:0008006" key="3">
    <source>
        <dbReference type="Google" id="ProtNLM"/>
    </source>
</evidence>
<dbReference type="Pfam" id="PF13773">
    <property type="entry name" value="DUF4170"/>
    <property type="match status" value="1"/>
</dbReference>
<proteinExistence type="predicted"/>
<protein>
    <recommendedName>
        <fullName evidence="3">DUF4170 domain-containing protein</fullName>
    </recommendedName>
</protein>
<sequence length="72" mass="8393">MAERKLYYVWGGVFLDSTWQDLEPGTEESHGPFHDAETAERVWRDETRRRVDTALHRLFVVEAPRPPAPASR</sequence>
<dbReference type="Proteomes" id="UP000562254">
    <property type="component" value="Unassembled WGS sequence"/>
</dbReference>
<reference evidence="1 2" key="1">
    <citation type="submission" date="2020-08" db="EMBL/GenBank/DDBJ databases">
        <title>Genomic Encyclopedia of Type Strains, Phase IV (KMG-IV): sequencing the most valuable type-strain genomes for metagenomic binning, comparative biology and taxonomic classification.</title>
        <authorList>
            <person name="Goeker M."/>
        </authorList>
    </citation>
    <scope>NUCLEOTIDE SEQUENCE [LARGE SCALE GENOMIC DNA]</scope>
    <source>
        <strain evidence="1 2">DSM 25895</strain>
    </source>
</reference>
<dbReference type="RefSeq" id="WP_184486854.1">
    <property type="nucleotide sequence ID" value="NZ_JAAEDJ010000025.1"/>
</dbReference>